<dbReference type="Proteomes" id="UP000008311">
    <property type="component" value="Unassembled WGS sequence"/>
</dbReference>
<organism evidence="1 2">
    <name type="scientific">Ricinus communis</name>
    <name type="common">Castor bean</name>
    <dbReference type="NCBI Taxonomy" id="3988"/>
    <lineage>
        <taxon>Eukaryota</taxon>
        <taxon>Viridiplantae</taxon>
        <taxon>Streptophyta</taxon>
        <taxon>Embryophyta</taxon>
        <taxon>Tracheophyta</taxon>
        <taxon>Spermatophyta</taxon>
        <taxon>Magnoliopsida</taxon>
        <taxon>eudicotyledons</taxon>
        <taxon>Gunneridae</taxon>
        <taxon>Pentapetalae</taxon>
        <taxon>rosids</taxon>
        <taxon>fabids</taxon>
        <taxon>Malpighiales</taxon>
        <taxon>Euphorbiaceae</taxon>
        <taxon>Acalyphoideae</taxon>
        <taxon>Acalypheae</taxon>
        <taxon>Ricinus</taxon>
    </lineage>
</organism>
<evidence type="ECO:0000313" key="2">
    <source>
        <dbReference type="Proteomes" id="UP000008311"/>
    </source>
</evidence>
<protein>
    <submittedName>
        <fullName evidence="1">Uncharacterized protein</fullName>
    </submittedName>
</protein>
<name>B9R7T4_RICCO</name>
<dbReference type="EMBL" id="EQ973772">
    <property type="protein sequence ID" value="EEF52564.1"/>
    <property type="molecule type" value="Genomic_DNA"/>
</dbReference>
<accession>B9R7T4</accession>
<dbReference type="InParanoid" id="B9R7T4"/>
<proteinExistence type="predicted"/>
<sequence>MAEDAASQSRSHKLQLPKLLYFCRLALEMEVHITEQLEAINRSPLEKLQERLYFLGEIATLNKLEIYPWHWLLPLRMEEH</sequence>
<keyword evidence="2" id="KW-1185">Reference proteome</keyword>
<gene>
    <name evidence="1" type="ORF">RCOM_1594160</name>
</gene>
<reference evidence="2" key="1">
    <citation type="journal article" date="2010" name="Nat. Biotechnol.">
        <title>Draft genome sequence of the oilseed species Ricinus communis.</title>
        <authorList>
            <person name="Chan A.P."/>
            <person name="Crabtree J."/>
            <person name="Zhao Q."/>
            <person name="Lorenzi H."/>
            <person name="Orvis J."/>
            <person name="Puiu D."/>
            <person name="Melake-Berhan A."/>
            <person name="Jones K.M."/>
            <person name="Redman J."/>
            <person name="Chen G."/>
            <person name="Cahoon E.B."/>
            <person name="Gedil M."/>
            <person name="Stanke M."/>
            <person name="Haas B.J."/>
            <person name="Wortman J.R."/>
            <person name="Fraser-Liggett C.M."/>
            <person name="Ravel J."/>
            <person name="Rabinowicz P.D."/>
        </authorList>
    </citation>
    <scope>NUCLEOTIDE SEQUENCE [LARGE SCALE GENOMIC DNA]</scope>
    <source>
        <strain evidence="2">cv. Hale</strain>
    </source>
</reference>
<evidence type="ECO:0000313" key="1">
    <source>
        <dbReference type="EMBL" id="EEF52564.1"/>
    </source>
</evidence>
<dbReference type="AlphaFoldDB" id="B9R7T4"/>